<accession>A0A067JXS4</accession>
<dbReference type="SUPFAM" id="SSF47473">
    <property type="entry name" value="EF-hand"/>
    <property type="match status" value="1"/>
</dbReference>
<keyword evidence="1" id="KW-0479">Metal-binding</keyword>
<name>A0A067JXS4_JATCU</name>
<dbReference type="InterPro" id="IPR039647">
    <property type="entry name" value="EF_hand_pair_protein_CML-like"/>
</dbReference>
<dbReference type="PANTHER" id="PTHR10891">
    <property type="entry name" value="EF-HAND CALCIUM-BINDING DOMAIN CONTAINING PROTEIN"/>
    <property type="match status" value="1"/>
</dbReference>
<dbReference type="KEGG" id="jcu:105643105"/>
<evidence type="ECO:0000313" key="5">
    <source>
        <dbReference type="EMBL" id="KDP28741.1"/>
    </source>
</evidence>
<dbReference type="Gene3D" id="1.10.238.10">
    <property type="entry name" value="EF-hand"/>
    <property type="match status" value="2"/>
</dbReference>
<dbReference type="AlphaFoldDB" id="A0A067JXS4"/>
<dbReference type="FunFam" id="1.10.238.10:FF:000001">
    <property type="entry name" value="Calmodulin 1"/>
    <property type="match status" value="1"/>
</dbReference>
<dbReference type="SMART" id="SM00054">
    <property type="entry name" value="EFh"/>
    <property type="match status" value="4"/>
</dbReference>
<keyword evidence="3" id="KW-0106">Calcium</keyword>
<dbReference type="Pfam" id="PF13499">
    <property type="entry name" value="EF-hand_7"/>
    <property type="match status" value="2"/>
</dbReference>
<keyword evidence="2" id="KW-0677">Repeat</keyword>
<keyword evidence="6" id="KW-1185">Reference proteome</keyword>
<dbReference type="STRING" id="180498.A0A067JXS4"/>
<dbReference type="InterPro" id="IPR011992">
    <property type="entry name" value="EF-hand-dom_pair"/>
</dbReference>
<gene>
    <name evidence="5" type="ORF">JCGZ_14512</name>
</gene>
<feature type="domain" description="EF-hand" evidence="4">
    <location>
        <begin position="82"/>
        <end position="111"/>
    </location>
</feature>
<evidence type="ECO:0000256" key="3">
    <source>
        <dbReference type="ARBA" id="ARBA00022837"/>
    </source>
</evidence>
<evidence type="ECO:0000256" key="1">
    <source>
        <dbReference type="ARBA" id="ARBA00022723"/>
    </source>
</evidence>
<dbReference type="PROSITE" id="PS00303">
    <property type="entry name" value="S100_CABP"/>
    <property type="match status" value="1"/>
</dbReference>
<feature type="domain" description="EF-hand" evidence="4">
    <location>
        <begin position="115"/>
        <end position="150"/>
    </location>
</feature>
<evidence type="ECO:0000256" key="2">
    <source>
        <dbReference type="ARBA" id="ARBA00022737"/>
    </source>
</evidence>
<feature type="domain" description="EF-hand" evidence="4">
    <location>
        <begin position="152"/>
        <end position="187"/>
    </location>
</feature>
<sequence length="190" mass="21736">MLHSFTTCLSSLRRRVIAKLTKHKRNLSSSTFDFSDTPSFASMEIPNQFKQVFNLIDANGDGKISSYDLIELLLCLGCDKSKAKAEAEGMVKELDRNGDGFVDFDEFFYILNNYDEEDYLMDAFMIFDADKNGLISAKELQKVLSRLGFEKCSLKECRIMIKGVDKDGDGFVDFEEFRSMMTANWELKDN</sequence>
<proteinExistence type="predicted"/>
<dbReference type="InterPro" id="IPR018247">
    <property type="entry name" value="EF_Hand_1_Ca_BS"/>
</dbReference>
<dbReference type="OrthoDB" id="26525at2759"/>
<dbReference type="InterPro" id="IPR001751">
    <property type="entry name" value="S100/CaBP7/8-like_CS"/>
</dbReference>
<dbReference type="PROSITE" id="PS50222">
    <property type="entry name" value="EF_HAND_2"/>
    <property type="match status" value="4"/>
</dbReference>
<evidence type="ECO:0000259" key="4">
    <source>
        <dbReference type="PROSITE" id="PS50222"/>
    </source>
</evidence>
<reference evidence="5 6" key="1">
    <citation type="journal article" date="2014" name="PLoS ONE">
        <title>Global Analysis of Gene Expression Profiles in Physic Nut (Jatropha curcas L.) Seedlings Exposed to Salt Stress.</title>
        <authorList>
            <person name="Zhang L."/>
            <person name="Zhang C."/>
            <person name="Wu P."/>
            <person name="Chen Y."/>
            <person name="Li M."/>
            <person name="Jiang H."/>
            <person name="Wu G."/>
        </authorList>
    </citation>
    <scope>NUCLEOTIDE SEQUENCE [LARGE SCALE GENOMIC DNA]</scope>
    <source>
        <strain evidence="6">cv. GZQX0401</strain>
        <tissue evidence="5">Young leaves</tissue>
    </source>
</reference>
<dbReference type="GO" id="GO:0005509">
    <property type="term" value="F:calcium ion binding"/>
    <property type="evidence" value="ECO:0007669"/>
    <property type="project" value="InterPro"/>
</dbReference>
<evidence type="ECO:0000313" key="6">
    <source>
        <dbReference type="Proteomes" id="UP000027138"/>
    </source>
</evidence>
<dbReference type="PROSITE" id="PS00018">
    <property type="entry name" value="EF_HAND_1"/>
    <property type="match status" value="3"/>
</dbReference>
<dbReference type="Proteomes" id="UP000027138">
    <property type="component" value="Unassembled WGS sequence"/>
</dbReference>
<feature type="domain" description="EF-hand" evidence="4">
    <location>
        <begin position="44"/>
        <end position="79"/>
    </location>
</feature>
<organism evidence="5 6">
    <name type="scientific">Jatropha curcas</name>
    <name type="common">Barbados nut</name>
    <dbReference type="NCBI Taxonomy" id="180498"/>
    <lineage>
        <taxon>Eukaryota</taxon>
        <taxon>Viridiplantae</taxon>
        <taxon>Streptophyta</taxon>
        <taxon>Embryophyta</taxon>
        <taxon>Tracheophyta</taxon>
        <taxon>Spermatophyta</taxon>
        <taxon>Magnoliopsida</taxon>
        <taxon>eudicotyledons</taxon>
        <taxon>Gunneridae</taxon>
        <taxon>Pentapetalae</taxon>
        <taxon>rosids</taxon>
        <taxon>fabids</taxon>
        <taxon>Malpighiales</taxon>
        <taxon>Euphorbiaceae</taxon>
        <taxon>Crotonoideae</taxon>
        <taxon>Jatropheae</taxon>
        <taxon>Jatropha</taxon>
    </lineage>
</organism>
<dbReference type="InterPro" id="IPR002048">
    <property type="entry name" value="EF_hand_dom"/>
</dbReference>
<dbReference type="EMBL" id="KK914782">
    <property type="protein sequence ID" value="KDP28741.1"/>
    <property type="molecule type" value="Genomic_DNA"/>
</dbReference>
<dbReference type="CDD" id="cd00051">
    <property type="entry name" value="EFh"/>
    <property type="match status" value="2"/>
</dbReference>
<protein>
    <recommendedName>
        <fullName evidence="4">EF-hand domain-containing protein</fullName>
    </recommendedName>
</protein>